<protein>
    <submittedName>
        <fullName evidence="1">Uncharacterized protein</fullName>
    </submittedName>
</protein>
<organism evidence="1 2">
    <name type="scientific">Paenibacillus macerans</name>
    <name type="common">Bacillus macerans</name>
    <dbReference type="NCBI Taxonomy" id="44252"/>
    <lineage>
        <taxon>Bacteria</taxon>
        <taxon>Bacillati</taxon>
        <taxon>Bacillota</taxon>
        <taxon>Bacilli</taxon>
        <taxon>Bacillales</taxon>
        <taxon>Paenibacillaceae</taxon>
        <taxon>Paenibacillus</taxon>
    </lineage>
</organism>
<dbReference type="EMBL" id="JMQA01000047">
    <property type="protein sequence ID" value="KFM94447.1"/>
    <property type="molecule type" value="Genomic_DNA"/>
</dbReference>
<dbReference type="STRING" id="44252.DJ90_1258"/>
<reference evidence="1 2" key="1">
    <citation type="submission" date="2014-04" db="EMBL/GenBank/DDBJ databases">
        <authorList>
            <person name="Bishop-Lilly K.A."/>
            <person name="Broomall S.M."/>
            <person name="Chain P.S."/>
            <person name="Chertkov O."/>
            <person name="Coyne S.R."/>
            <person name="Daligault H.E."/>
            <person name="Davenport K.W."/>
            <person name="Erkkila T."/>
            <person name="Frey K.G."/>
            <person name="Gibbons H.S."/>
            <person name="Gu W."/>
            <person name="Jaissle J."/>
            <person name="Johnson S.L."/>
            <person name="Koroleva G.I."/>
            <person name="Ladner J.T."/>
            <person name="Lo C.-C."/>
            <person name="Minogue T.D."/>
            <person name="Munk C."/>
            <person name="Palacios G.F."/>
            <person name="Redden C.L."/>
            <person name="Rosenzweig C.N."/>
            <person name="Scholz M.B."/>
            <person name="Teshima H."/>
            <person name="Xu Y."/>
        </authorList>
    </citation>
    <scope>NUCLEOTIDE SEQUENCE [LARGE SCALE GENOMIC DNA]</scope>
    <source>
        <strain evidence="1 2">8244</strain>
    </source>
</reference>
<dbReference type="Proteomes" id="UP000029278">
    <property type="component" value="Unassembled WGS sequence"/>
</dbReference>
<sequence length="113" mass="12821">MLPPYDRMFSYQNTIGANLGMTIPVMPTTRREQWAKALGLDRDGVYNALEVATPSLIKDGPELIKLRNKAYISFITGDRPLEEFDDFVQEFMAAGGTEVLREANAWYHQHAVK</sequence>
<proteinExistence type="predicted"/>
<gene>
    <name evidence="1" type="ORF">DJ90_1258</name>
</gene>
<dbReference type="GeneID" id="89846265"/>
<comment type="caution">
    <text evidence="1">The sequence shown here is derived from an EMBL/GenBank/DDBJ whole genome shotgun (WGS) entry which is preliminary data.</text>
</comment>
<dbReference type="HOGENOM" id="CLU_2130959_0_0_9"/>
<evidence type="ECO:0000313" key="1">
    <source>
        <dbReference type="EMBL" id="KFM94447.1"/>
    </source>
</evidence>
<name>A0A090Y9E7_PAEMA</name>
<accession>A0A090Y9E7</accession>
<dbReference type="AlphaFoldDB" id="A0A090Y9E7"/>
<dbReference type="PATRIC" id="fig|44252.3.peg.5541"/>
<dbReference type="RefSeq" id="WP_307719317.1">
    <property type="nucleotide sequence ID" value="NZ_JAKOBR010000020.1"/>
</dbReference>
<evidence type="ECO:0000313" key="2">
    <source>
        <dbReference type="Proteomes" id="UP000029278"/>
    </source>
</evidence>
<keyword evidence="2" id="KW-1185">Reference proteome</keyword>